<comment type="caution">
    <text evidence="2">The sequence shown here is derived from an EMBL/GenBank/DDBJ whole genome shotgun (WGS) entry which is preliminary data.</text>
</comment>
<dbReference type="Pfam" id="PF00564">
    <property type="entry name" value="PB1"/>
    <property type="match status" value="1"/>
</dbReference>
<dbReference type="Proteomes" id="UP001151582">
    <property type="component" value="Unassembled WGS sequence"/>
</dbReference>
<dbReference type="SMART" id="SM00454">
    <property type="entry name" value="SAM"/>
    <property type="match status" value="1"/>
</dbReference>
<dbReference type="InterPro" id="IPR000270">
    <property type="entry name" value="PB1_dom"/>
</dbReference>
<feature type="domain" description="SAM" evidence="1">
    <location>
        <begin position="192"/>
        <end position="255"/>
    </location>
</feature>
<dbReference type="InterPro" id="IPR013761">
    <property type="entry name" value="SAM/pointed_sf"/>
</dbReference>
<evidence type="ECO:0000259" key="1">
    <source>
        <dbReference type="PROSITE" id="PS50105"/>
    </source>
</evidence>
<dbReference type="SUPFAM" id="SSF47769">
    <property type="entry name" value="SAM/Pointed domain"/>
    <property type="match status" value="1"/>
</dbReference>
<evidence type="ECO:0000313" key="3">
    <source>
        <dbReference type="Proteomes" id="UP001151582"/>
    </source>
</evidence>
<dbReference type="EMBL" id="JANBQB010000283">
    <property type="protein sequence ID" value="KAJ1978335.1"/>
    <property type="molecule type" value="Genomic_DNA"/>
</dbReference>
<keyword evidence="3" id="KW-1185">Reference proteome</keyword>
<dbReference type="AlphaFoldDB" id="A0A9W8EC70"/>
<dbReference type="OrthoDB" id="266718at2759"/>
<proteinExistence type="predicted"/>
<dbReference type="Pfam" id="PF07647">
    <property type="entry name" value="SAM_2"/>
    <property type="match status" value="1"/>
</dbReference>
<dbReference type="CDD" id="cd05992">
    <property type="entry name" value="PB1"/>
    <property type="match status" value="1"/>
</dbReference>
<dbReference type="InterPro" id="IPR001660">
    <property type="entry name" value="SAM"/>
</dbReference>
<dbReference type="Gene3D" id="1.10.150.50">
    <property type="entry name" value="Transcription Factor, Ets-1"/>
    <property type="match status" value="1"/>
</dbReference>
<dbReference type="PROSITE" id="PS50105">
    <property type="entry name" value="SAM_DOMAIN"/>
    <property type="match status" value="1"/>
</dbReference>
<accession>A0A9W8EC70</accession>
<dbReference type="SUPFAM" id="SSF54277">
    <property type="entry name" value="CAD &amp; PB1 domains"/>
    <property type="match status" value="1"/>
</dbReference>
<sequence length="283" mass="31882">MVGSIRQTPPSLRPAMAKCDSITVKLAFQEECHRFTVAPAALSLDLLHHKVWEFYRLDSFAYLLSYRDADQDLITLSRPDEVHDLVNELTSAKPSIKLFILRKDHPSPAPSETSQVPIDEEPYIPQSVSGLARTRFGDDFTDQEILHILRDISLFICTRAPENATISEPTAPSQVVASKCEHLKLTPDVQGWTMDQVAEWLTRLDYGDYAPNVHENHITGDVLLQLSDTNLKDLGIQSIGKRIKLLKAIRKLQDRNLLSSISRCSLRDDTEVPDESITSKLQP</sequence>
<gene>
    <name evidence="2" type="ORF">H4R34_003239</name>
</gene>
<organism evidence="2 3">
    <name type="scientific">Dimargaris verticillata</name>
    <dbReference type="NCBI Taxonomy" id="2761393"/>
    <lineage>
        <taxon>Eukaryota</taxon>
        <taxon>Fungi</taxon>
        <taxon>Fungi incertae sedis</taxon>
        <taxon>Zoopagomycota</taxon>
        <taxon>Kickxellomycotina</taxon>
        <taxon>Dimargaritomycetes</taxon>
        <taxon>Dimargaritales</taxon>
        <taxon>Dimargaritaceae</taxon>
        <taxon>Dimargaris</taxon>
    </lineage>
</organism>
<dbReference type="Gene3D" id="3.10.20.90">
    <property type="entry name" value="Phosphatidylinositol 3-kinase Catalytic Subunit, Chain A, domain 1"/>
    <property type="match status" value="1"/>
</dbReference>
<reference evidence="2" key="1">
    <citation type="submission" date="2022-07" db="EMBL/GenBank/DDBJ databases">
        <title>Phylogenomic reconstructions and comparative analyses of Kickxellomycotina fungi.</title>
        <authorList>
            <person name="Reynolds N.K."/>
            <person name="Stajich J.E."/>
            <person name="Barry K."/>
            <person name="Grigoriev I.V."/>
            <person name="Crous P."/>
            <person name="Smith M.E."/>
        </authorList>
    </citation>
    <scope>NUCLEOTIDE SEQUENCE</scope>
    <source>
        <strain evidence="2">RSA 567</strain>
    </source>
</reference>
<evidence type="ECO:0000313" key="2">
    <source>
        <dbReference type="EMBL" id="KAJ1978335.1"/>
    </source>
</evidence>
<name>A0A9W8EC70_9FUNG</name>
<protein>
    <recommendedName>
        <fullName evidence="1">SAM domain-containing protein</fullName>
    </recommendedName>
</protein>
<dbReference type="SMART" id="SM00666">
    <property type="entry name" value="PB1"/>
    <property type="match status" value="1"/>
</dbReference>